<dbReference type="InterPro" id="IPR036397">
    <property type="entry name" value="RNaseH_sf"/>
</dbReference>
<feature type="region of interest" description="Disordered" evidence="4">
    <location>
        <begin position="615"/>
        <end position="644"/>
    </location>
</feature>
<comment type="caution">
    <text evidence="6">The sequence shown here is derived from an EMBL/GenBank/DDBJ whole genome shotgun (WGS) entry which is preliminary data.</text>
</comment>
<dbReference type="GO" id="GO:0016787">
    <property type="term" value="F:hydrolase activity"/>
    <property type="evidence" value="ECO:0007669"/>
    <property type="project" value="UniProtKB-KW"/>
</dbReference>
<dbReference type="AlphaFoldDB" id="A0A6L2MKT5"/>
<dbReference type="Gene3D" id="4.10.60.10">
    <property type="entry name" value="Zinc finger, CCHC-type"/>
    <property type="match status" value="1"/>
</dbReference>
<dbReference type="InterPro" id="IPR036875">
    <property type="entry name" value="Znf_CCHC_sf"/>
</dbReference>
<name>A0A6L2MKT5_TANCI</name>
<feature type="compositionally biased region" description="Basic and acidic residues" evidence="4">
    <location>
        <begin position="541"/>
        <end position="550"/>
    </location>
</feature>
<dbReference type="GO" id="GO:0008270">
    <property type="term" value="F:zinc ion binding"/>
    <property type="evidence" value="ECO:0007669"/>
    <property type="project" value="UniProtKB-KW"/>
</dbReference>
<protein>
    <submittedName>
        <fullName evidence="6">Retrovirus-related Pol polyprotein from transposon TNT 1-94</fullName>
    </submittedName>
</protein>
<evidence type="ECO:0000256" key="4">
    <source>
        <dbReference type="SAM" id="MobiDB-lite"/>
    </source>
</evidence>
<dbReference type="SMART" id="SM00343">
    <property type="entry name" value="ZnF_C2HC"/>
    <property type="match status" value="1"/>
</dbReference>
<dbReference type="PANTHER" id="PTHR42648:SF21">
    <property type="entry name" value="CYSTEINE-RICH RLK (RECEPTOR-LIKE PROTEIN KINASE) 8"/>
    <property type="match status" value="1"/>
</dbReference>
<feature type="domain" description="CCHC-type" evidence="5">
    <location>
        <begin position="176"/>
        <end position="191"/>
    </location>
</feature>
<accession>A0A6L2MKT5</accession>
<evidence type="ECO:0000256" key="3">
    <source>
        <dbReference type="PROSITE-ProRule" id="PRU00047"/>
    </source>
</evidence>
<dbReference type="EMBL" id="BKCJ010006774">
    <property type="protein sequence ID" value="GEU73877.1"/>
    <property type="molecule type" value="Genomic_DNA"/>
</dbReference>
<evidence type="ECO:0000256" key="2">
    <source>
        <dbReference type="ARBA" id="ARBA00022801"/>
    </source>
</evidence>
<sequence>MHNNIIAAGLRDRPPMLATRRYAQWRSWFLRYIDTRPNGDALRKCILEGPYTPTTVVVPHVAATDDSLAIPEHTTIETPINMSSENKAHYESEKEVIHLILTGIGDEIYSTVNAYKTAQEMWEAIKRLQQEWSRFVTIVKKQYKLDEVSYNKRTVNVAGARENIGSLVVQKSGIQCFNCKEFGHFAEECRKPKRVKDSAYHKEKILLCKQAEKGVPLQAMQSNWVSDVNEEIDEQELEVHYSYMAKIQEHCEQSKSTNNTCLVEKDDSDVTPDSPNMCEHDILTDQNAKDERATLANLKFDVDENKKIQNQLKKANTSLAHELEQGKSILAETSKTLKESNSVRTQNDSLAFVHELKQEMHADLKYVESLEKEIDDLKSDAHNELQCLYLHKVKECECLALKLLKQTESVSKEVYTELLQSFAKLEKHSISLELALQQYLKAQLQAKNIAICELNKLIDKCKEISVDTKFDKPYVVRQPNTQRIPKRSVLGKPAPFSDSLERQYFSKTKSVPKTNVSEGPQRRSTQMKDEVMPNNSQVNLKKTEVEDHPRIPSISNKTKSVTACNNSLNSKTLNVNAVCATCGKCLVDSNHFACVTKMLNDVNARTKKPNVVPIGTRKPKSQAKKSVATPLKQKEDHSRQTVPSSKGRLNLLHMDLCGPMRVASMNGKKYILVIVDDYSRYTWTPFLCFKDETLEVLKDFLTMTQQNLQASASDYNNSDPVPQIQHVLPLADTTVLSQQELDLLFGPLYEEFFNAAKGYAQEEGIDFEESFTPVARLEAVRIFVAYATHMSFPIYQMDVKITFLNGPLKEEVYVAQPDGFVNPDHPDKVYRLRKVLYRLTQAPRAWYDEFSQFLMSKGFTKDTDHARCIDTHKSTYGGIQFLGDKLVSWMSKKQDCTIMSLAKTEYMALSASCA</sequence>
<keyword evidence="2" id="KW-0378">Hydrolase</keyword>
<keyword evidence="1" id="KW-0479">Metal-binding</keyword>
<feature type="region of interest" description="Disordered" evidence="4">
    <location>
        <begin position="508"/>
        <end position="554"/>
    </location>
</feature>
<dbReference type="InterPro" id="IPR039537">
    <property type="entry name" value="Retrotran_Ty1/copia-like"/>
</dbReference>
<dbReference type="InterPro" id="IPR013103">
    <property type="entry name" value="RVT_2"/>
</dbReference>
<evidence type="ECO:0000313" key="6">
    <source>
        <dbReference type="EMBL" id="GEU73877.1"/>
    </source>
</evidence>
<evidence type="ECO:0000259" key="5">
    <source>
        <dbReference type="PROSITE" id="PS50158"/>
    </source>
</evidence>
<dbReference type="PANTHER" id="PTHR42648">
    <property type="entry name" value="TRANSPOSASE, PUTATIVE-RELATED"/>
    <property type="match status" value="1"/>
</dbReference>
<gene>
    <name evidence="6" type="ORF">Tci_045855</name>
</gene>
<dbReference type="Pfam" id="PF00098">
    <property type="entry name" value="zf-CCHC"/>
    <property type="match status" value="1"/>
</dbReference>
<evidence type="ECO:0000256" key="1">
    <source>
        <dbReference type="ARBA" id="ARBA00022723"/>
    </source>
</evidence>
<dbReference type="SUPFAM" id="SSF53098">
    <property type="entry name" value="Ribonuclease H-like"/>
    <property type="match status" value="1"/>
</dbReference>
<dbReference type="Pfam" id="PF07727">
    <property type="entry name" value="RVT_2"/>
    <property type="match status" value="1"/>
</dbReference>
<dbReference type="PROSITE" id="PS50158">
    <property type="entry name" value="ZF_CCHC"/>
    <property type="match status" value="1"/>
</dbReference>
<dbReference type="InterPro" id="IPR012337">
    <property type="entry name" value="RNaseH-like_sf"/>
</dbReference>
<dbReference type="Gene3D" id="3.30.420.10">
    <property type="entry name" value="Ribonuclease H-like superfamily/Ribonuclease H"/>
    <property type="match status" value="1"/>
</dbReference>
<keyword evidence="3" id="KW-0862">Zinc</keyword>
<dbReference type="InterPro" id="IPR001878">
    <property type="entry name" value="Znf_CCHC"/>
</dbReference>
<dbReference type="SUPFAM" id="SSF57756">
    <property type="entry name" value="Retrovirus zinc finger-like domains"/>
    <property type="match status" value="1"/>
</dbReference>
<organism evidence="6">
    <name type="scientific">Tanacetum cinerariifolium</name>
    <name type="common">Dalmatian daisy</name>
    <name type="synonym">Chrysanthemum cinerariifolium</name>
    <dbReference type="NCBI Taxonomy" id="118510"/>
    <lineage>
        <taxon>Eukaryota</taxon>
        <taxon>Viridiplantae</taxon>
        <taxon>Streptophyta</taxon>
        <taxon>Embryophyta</taxon>
        <taxon>Tracheophyta</taxon>
        <taxon>Spermatophyta</taxon>
        <taxon>Magnoliopsida</taxon>
        <taxon>eudicotyledons</taxon>
        <taxon>Gunneridae</taxon>
        <taxon>Pentapetalae</taxon>
        <taxon>asterids</taxon>
        <taxon>campanulids</taxon>
        <taxon>Asterales</taxon>
        <taxon>Asteraceae</taxon>
        <taxon>Asteroideae</taxon>
        <taxon>Anthemideae</taxon>
        <taxon>Anthemidinae</taxon>
        <taxon>Tanacetum</taxon>
    </lineage>
</organism>
<keyword evidence="3" id="KW-0863">Zinc-finger</keyword>
<reference evidence="6" key="1">
    <citation type="journal article" date="2019" name="Sci. Rep.">
        <title>Draft genome of Tanacetum cinerariifolium, the natural source of mosquito coil.</title>
        <authorList>
            <person name="Yamashiro T."/>
            <person name="Shiraishi A."/>
            <person name="Satake H."/>
            <person name="Nakayama K."/>
        </authorList>
    </citation>
    <scope>NUCLEOTIDE SEQUENCE</scope>
</reference>
<feature type="compositionally biased region" description="Polar residues" evidence="4">
    <location>
        <begin position="508"/>
        <end position="524"/>
    </location>
</feature>
<proteinExistence type="predicted"/>
<dbReference type="GO" id="GO:0003676">
    <property type="term" value="F:nucleic acid binding"/>
    <property type="evidence" value="ECO:0007669"/>
    <property type="project" value="InterPro"/>
</dbReference>